<dbReference type="OrthoDB" id="125363at2759"/>
<dbReference type="GO" id="GO:0005886">
    <property type="term" value="C:plasma membrane"/>
    <property type="evidence" value="ECO:0007669"/>
    <property type="project" value="TreeGrafter"/>
</dbReference>
<sequence length="872" mass="92104">MDLRIALNAQQYTSTHANATFTFYLPPEVHDLEPLSGPIKGGTRVELRGMNLDLGMDLLAQPLADGLGLRCRFGARIVEAVNSTYCTSPTDEEAAVGFEFNTRDWAAHGSARHVADVLRLTENRPLELADGGAGPTGYATLRLPVPDHETPEDLYQAFSASFRLLLDPDGYGASFSYGDLAGYRHGAAAGAAARHGATAADGDTESGDDPYDPAEALGEAGGGSGLRVLFISGARSGARSRQLVHRITPASGPTDGATLLRVPVAGLNASAASAVRADGRAACLFNGTLAIATLGAAGDALHCVTPPSELPGDTMVEVSLNGQQLLPTVTHVLDTSLAYGRGSPERFFYYTSPRLESLEPLSGPSARGFSSVLVRLSPSVALAGASGVTCRFGNESTLGALLPTTNVLHAAAAAMVYAPRALRRVVEHERLPEIVAEHPSIPSSLRRSPLPGGPAETPADPTAGAYLRDRLIANGLTPAEADEVQFDADPIDGERMHVLGVFPDGRRYGQPQYVSDARFGPNAAAWLHSGGTDWLHSTLISRGALGRTLSPREAALKWREHVTAELGTTVNCTVPNSTRAGAEWAWFSDFECQSESACTAHASEKQLQLAGAAEIHGGQLRLTRYGYPTLSATAIGHENRLNPMFDGTAQREVQERRVQTRFGGGAVLISPPPGTHLLQLYVAFRLIVGGGRPGAGDGVSISYGAGLPLETMGELGSGTGLRVLFLSRGVPVVRALYDGELIGSAACAQLRSGRITDVAIHATSEGLSVRYDGQLLLDRVGWPSRAAGGGGGSRWAPQPGWQLGISAAASLEPDNHWVDDLRVEMGTRVAATPVPLTLSLNGQQFVSEYEALRYDFEQLSLGDFEMPPLRWV</sequence>
<keyword evidence="3" id="KW-1185">Reference proteome</keyword>
<dbReference type="InterPro" id="IPR031148">
    <property type="entry name" value="Plexin"/>
</dbReference>
<dbReference type="GO" id="GO:0017154">
    <property type="term" value="F:semaphorin receptor activity"/>
    <property type="evidence" value="ECO:0007669"/>
    <property type="project" value="InterPro"/>
</dbReference>
<evidence type="ECO:0000313" key="2">
    <source>
        <dbReference type="EMBL" id="KOO53869.1"/>
    </source>
</evidence>
<dbReference type="CDD" id="cd00603">
    <property type="entry name" value="IPT_PCSR"/>
    <property type="match status" value="1"/>
</dbReference>
<dbReference type="GO" id="GO:0007162">
    <property type="term" value="P:negative regulation of cell adhesion"/>
    <property type="evidence" value="ECO:0007669"/>
    <property type="project" value="TreeGrafter"/>
</dbReference>
<dbReference type="Gene3D" id="2.60.40.10">
    <property type="entry name" value="Immunoglobulins"/>
    <property type="match status" value="2"/>
</dbReference>
<feature type="compositionally biased region" description="Low complexity" evidence="1">
    <location>
        <begin position="440"/>
        <end position="454"/>
    </location>
</feature>
<protein>
    <submittedName>
        <fullName evidence="2">Uncharacterized protein</fullName>
    </submittedName>
</protein>
<dbReference type="PANTHER" id="PTHR22625">
    <property type="entry name" value="PLEXIN"/>
    <property type="match status" value="1"/>
</dbReference>
<feature type="region of interest" description="Disordered" evidence="1">
    <location>
        <begin position="440"/>
        <end position="461"/>
    </location>
</feature>
<dbReference type="Proteomes" id="UP000037460">
    <property type="component" value="Unassembled WGS sequence"/>
</dbReference>
<dbReference type="GO" id="GO:0008360">
    <property type="term" value="P:regulation of cell shape"/>
    <property type="evidence" value="ECO:0007669"/>
    <property type="project" value="TreeGrafter"/>
</dbReference>
<dbReference type="PANTHER" id="PTHR22625:SF44">
    <property type="entry name" value="PLEXIN-B"/>
    <property type="match status" value="1"/>
</dbReference>
<reference evidence="3" key="1">
    <citation type="journal article" date="2015" name="PLoS Genet.">
        <title>Genome Sequence and Transcriptome Analyses of Chrysochromulina tobin: Metabolic Tools for Enhanced Algal Fitness in the Prominent Order Prymnesiales (Haptophyceae).</title>
        <authorList>
            <person name="Hovde B.T."/>
            <person name="Deodato C.R."/>
            <person name="Hunsperger H.M."/>
            <person name="Ryken S.A."/>
            <person name="Yost W."/>
            <person name="Jha R.K."/>
            <person name="Patterson J."/>
            <person name="Monnat R.J. Jr."/>
            <person name="Barlow S.B."/>
            <person name="Starkenburg S.R."/>
            <person name="Cattolico R.A."/>
        </authorList>
    </citation>
    <scope>NUCLEOTIDE SEQUENCE</scope>
    <source>
        <strain evidence="3">CCMP291</strain>
    </source>
</reference>
<evidence type="ECO:0000256" key="1">
    <source>
        <dbReference type="SAM" id="MobiDB-lite"/>
    </source>
</evidence>
<feature type="region of interest" description="Disordered" evidence="1">
    <location>
        <begin position="198"/>
        <end position="219"/>
    </location>
</feature>
<dbReference type="AlphaFoldDB" id="A0A0M0LS44"/>
<proteinExistence type="predicted"/>
<organism evidence="2 3">
    <name type="scientific">Chrysochromulina tobinii</name>
    <dbReference type="NCBI Taxonomy" id="1460289"/>
    <lineage>
        <taxon>Eukaryota</taxon>
        <taxon>Haptista</taxon>
        <taxon>Haptophyta</taxon>
        <taxon>Prymnesiophyceae</taxon>
        <taxon>Prymnesiales</taxon>
        <taxon>Chrysochromulinaceae</taxon>
        <taxon>Chrysochromulina</taxon>
    </lineage>
</organism>
<dbReference type="GO" id="GO:0030334">
    <property type="term" value="P:regulation of cell migration"/>
    <property type="evidence" value="ECO:0007669"/>
    <property type="project" value="TreeGrafter"/>
</dbReference>
<dbReference type="InterPro" id="IPR013783">
    <property type="entry name" value="Ig-like_fold"/>
</dbReference>
<dbReference type="EMBL" id="JWZX01000022">
    <property type="protein sequence ID" value="KOO53869.1"/>
    <property type="molecule type" value="Genomic_DNA"/>
</dbReference>
<feature type="compositionally biased region" description="Acidic residues" evidence="1">
    <location>
        <begin position="202"/>
        <end position="212"/>
    </location>
</feature>
<evidence type="ECO:0000313" key="3">
    <source>
        <dbReference type="Proteomes" id="UP000037460"/>
    </source>
</evidence>
<accession>A0A0M0LS44</accession>
<gene>
    <name evidence="2" type="ORF">Ctob_015676</name>
</gene>
<comment type="caution">
    <text evidence="2">The sequence shown here is derived from an EMBL/GenBank/DDBJ whole genome shotgun (WGS) entry which is preliminary data.</text>
</comment>
<dbReference type="GO" id="GO:0002116">
    <property type="term" value="C:semaphorin receptor complex"/>
    <property type="evidence" value="ECO:0007669"/>
    <property type="project" value="TreeGrafter"/>
</dbReference>
<name>A0A0M0LS44_9EUKA</name>